<dbReference type="InterPro" id="IPR000182">
    <property type="entry name" value="GNAT_dom"/>
</dbReference>
<dbReference type="InterPro" id="IPR051531">
    <property type="entry name" value="N-acetyltransferase"/>
</dbReference>
<feature type="domain" description="N-acetyltransferase" evidence="1">
    <location>
        <begin position="17"/>
        <end position="171"/>
    </location>
</feature>
<dbReference type="Gene3D" id="3.40.630.30">
    <property type="match status" value="1"/>
</dbReference>
<dbReference type="AlphaFoldDB" id="A0A9D2J3D5"/>
<protein>
    <submittedName>
        <fullName evidence="2">GNAT family N-acetyltransferase</fullName>
    </submittedName>
</protein>
<organism evidence="2 3">
    <name type="scientific">Candidatus Ruania gallistercoris</name>
    <dbReference type="NCBI Taxonomy" id="2838746"/>
    <lineage>
        <taxon>Bacteria</taxon>
        <taxon>Bacillati</taxon>
        <taxon>Actinomycetota</taxon>
        <taxon>Actinomycetes</taxon>
        <taxon>Micrococcales</taxon>
        <taxon>Ruaniaceae</taxon>
        <taxon>Ruania</taxon>
    </lineage>
</organism>
<reference evidence="2" key="1">
    <citation type="journal article" date="2021" name="PeerJ">
        <title>Extensive microbial diversity within the chicken gut microbiome revealed by metagenomics and culture.</title>
        <authorList>
            <person name="Gilroy R."/>
            <person name="Ravi A."/>
            <person name="Getino M."/>
            <person name="Pursley I."/>
            <person name="Horton D.L."/>
            <person name="Alikhan N.F."/>
            <person name="Baker D."/>
            <person name="Gharbi K."/>
            <person name="Hall N."/>
            <person name="Watson M."/>
            <person name="Adriaenssens E.M."/>
            <person name="Foster-Nyarko E."/>
            <person name="Jarju S."/>
            <person name="Secka A."/>
            <person name="Antonio M."/>
            <person name="Oren A."/>
            <person name="Chaudhuri R.R."/>
            <person name="La Ragione R."/>
            <person name="Hildebrand F."/>
            <person name="Pallen M.J."/>
        </authorList>
    </citation>
    <scope>NUCLEOTIDE SEQUENCE</scope>
    <source>
        <strain evidence="2">ChiGjej4B4-7305</strain>
    </source>
</reference>
<proteinExistence type="predicted"/>
<dbReference type="Pfam" id="PF13302">
    <property type="entry name" value="Acetyltransf_3"/>
    <property type="match status" value="1"/>
</dbReference>
<dbReference type="EMBL" id="DXBY01000114">
    <property type="protein sequence ID" value="HIZ35480.1"/>
    <property type="molecule type" value="Genomic_DNA"/>
</dbReference>
<dbReference type="SUPFAM" id="SSF55729">
    <property type="entry name" value="Acyl-CoA N-acyltransferases (Nat)"/>
    <property type="match status" value="1"/>
</dbReference>
<gene>
    <name evidence="2" type="ORF">H9815_06855</name>
</gene>
<evidence type="ECO:0000259" key="1">
    <source>
        <dbReference type="PROSITE" id="PS51186"/>
    </source>
</evidence>
<evidence type="ECO:0000313" key="2">
    <source>
        <dbReference type="EMBL" id="HIZ35480.1"/>
    </source>
</evidence>
<sequence>MPLDNFSPAATLTTPRLSLEPLRTEHAEEMAPVLADPELHTFIGGEPATLEDLRGRYSRQSIGHSADGSQLWFNWVLRRGEGQVIGTVQATVTENGAGTSADVAWVIGSAFQHQGFAREAAGTMVTWLREQGVAEVVAHVHPDHHASAAVARAIGLTPTKTIVDGEVRWQG</sequence>
<accession>A0A9D2J3D5</accession>
<dbReference type="Proteomes" id="UP000824037">
    <property type="component" value="Unassembled WGS sequence"/>
</dbReference>
<dbReference type="InterPro" id="IPR016181">
    <property type="entry name" value="Acyl_CoA_acyltransferase"/>
</dbReference>
<dbReference type="PROSITE" id="PS51186">
    <property type="entry name" value="GNAT"/>
    <property type="match status" value="1"/>
</dbReference>
<comment type="caution">
    <text evidence="2">The sequence shown here is derived from an EMBL/GenBank/DDBJ whole genome shotgun (WGS) entry which is preliminary data.</text>
</comment>
<name>A0A9D2J3D5_9MICO</name>
<reference evidence="2" key="2">
    <citation type="submission" date="2021-04" db="EMBL/GenBank/DDBJ databases">
        <authorList>
            <person name="Gilroy R."/>
        </authorList>
    </citation>
    <scope>NUCLEOTIDE SEQUENCE</scope>
    <source>
        <strain evidence="2">ChiGjej4B4-7305</strain>
    </source>
</reference>
<dbReference type="PANTHER" id="PTHR43792:SF16">
    <property type="entry name" value="N-ACETYLTRANSFERASE DOMAIN-CONTAINING PROTEIN"/>
    <property type="match status" value="1"/>
</dbReference>
<dbReference type="GO" id="GO:0016747">
    <property type="term" value="F:acyltransferase activity, transferring groups other than amino-acyl groups"/>
    <property type="evidence" value="ECO:0007669"/>
    <property type="project" value="InterPro"/>
</dbReference>
<dbReference type="PANTHER" id="PTHR43792">
    <property type="entry name" value="GNAT FAMILY, PUTATIVE (AFU_ORTHOLOGUE AFUA_3G00765)-RELATED-RELATED"/>
    <property type="match status" value="1"/>
</dbReference>
<evidence type="ECO:0000313" key="3">
    <source>
        <dbReference type="Proteomes" id="UP000824037"/>
    </source>
</evidence>